<organism evidence="1 2">
    <name type="scientific">Eragrostis curvula</name>
    <name type="common">weeping love grass</name>
    <dbReference type="NCBI Taxonomy" id="38414"/>
    <lineage>
        <taxon>Eukaryota</taxon>
        <taxon>Viridiplantae</taxon>
        <taxon>Streptophyta</taxon>
        <taxon>Embryophyta</taxon>
        <taxon>Tracheophyta</taxon>
        <taxon>Spermatophyta</taxon>
        <taxon>Magnoliopsida</taxon>
        <taxon>Liliopsida</taxon>
        <taxon>Poales</taxon>
        <taxon>Poaceae</taxon>
        <taxon>PACMAD clade</taxon>
        <taxon>Chloridoideae</taxon>
        <taxon>Eragrostideae</taxon>
        <taxon>Eragrostidinae</taxon>
        <taxon>Eragrostis</taxon>
    </lineage>
</organism>
<comment type="caution">
    <text evidence="1">The sequence shown here is derived from an EMBL/GenBank/DDBJ whole genome shotgun (WGS) entry which is preliminary data.</text>
</comment>
<dbReference type="EMBL" id="RWGY01000051">
    <property type="protein sequence ID" value="TVU06142.1"/>
    <property type="molecule type" value="Genomic_DNA"/>
</dbReference>
<evidence type="ECO:0000313" key="2">
    <source>
        <dbReference type="Proteomes" id="UP000324897"/>
    </source>
</evidence>
<reference evidence="1 2" key="1">
    <citation type="journal article" date="2019" name="Sci. Rep.">
        <title>A high-quality genome of Eragrostis curvula grass provides insights into Poaceae evolution and supports new strategies to enhance forage quality.</title>
        <authorList>
            <person name="Carballo J."/>
            <person name="Santos B.A.C.M."/>
            <person name="Zappacosta D."/>
            <person name="Garbus I."/>
            <person name="Selva J.P."/>
            <person name="Gallo C.A."/>
            <person name="Diaz A."/>
            <person name="Albertini E."/>
            <person name="Caccamo M."/>
            <person name="Echenique V."/>
        </authorList>
    </citation>
    <scope>NUCLEOTIDE SEQUENCE [LARGE SCALE GENOMIC DNA]</scope>
    <source>
        <strain evidence="2">cv. Victoria</strain>
        <tissue evidence="1">Leaf</tissue>
    </source>
</reference>
<keyword evidence="2" id="KW-1185">Reference proteome</keyword>
<gene>
    <name evidence="1" type="ORF">EJB05_49338</name>
</gene>
<proteinExistence type="predicted"/>
<accession>A0A5J9T499</accession>
<name>A0A5J9T499_9POAL</name>
<sequence length="68" mass="7624">MSLKDFHDSSTLGWRQRAEALFSPRRNFGNIVASADPCDTDQIKVMRPPGQILGCRCRATIATLSRQM</sequence>
<evidence type="ECO:0000313" key="1">
    <source>
        <dbReference type="EMBL" id="TVU06142.1"/>
    </source>
</evidence>
<dbReference type="Gramene" id="TVU06142">
    <property type="protein sequence ID" value="TVU06142"/>
    <property type="gene ID" value="EJB05_49338"/>
</dbReference>
<protein>
    <submittedName>
        <fullName evidence="1">Uncharacterized protein</fullName>
    </submittedName>
</protein>
<dbReference type="AlphaFoldDB" id="A0A5J9T499"/>
<dbReference type="Proteomes" id="UP000324897">
    <property type="component" value="Unassembled WGS sequence"/>
</dbReference>